<accession>A0ABQ9GCT6</accession>
<dbReference type="Proteomes" id="UP001159363">
    <property type="component" value="Chromosome 13"/>
</dbReference>
<keyword evidence="2" id="KW-1185">Reference proteome</keyword>
<dbReference type="EMBL" id="JARBHB010000014">
    <property type="protein sequence ID" value="KAJ8869336.1"/>
    <property type="molecule type" value="Genomic_DNA"/>
</dbReference>
<proteinExistence type="predicted"/>
<protein>
    <submittedName>
        <fullName evidence="1">Uncharacterized protein</fullName>
    </submittedName>
</protein>
<name>A0ABQ9GCT6_9NEOP</name>
<gene>
    <name evidence="1" type="ORF">PR048_030911</name>
</gene>
<comment type="caution">
    <text evidence="1">The sequence shown here is derived from an EMBL/GenBank/DDBJ whole genome shotgun (WGS) entry which is preliminary data.</text>
</comment>
<reference evidence="1 2" key="1">
    <citation type="submission" date="2023-02" db="EMBL/GenBank/DDBJ databases">
        <title>LHISI_Scaffold_Assembly.</title>
        <authorList>
            <person name="Stuart O.P."/>
            <person name="Cleave R."/>
            <person name="Magrath M.J.L."/>
            <person name="Mikheyev A.S."/>
        </authorList>
    </citation>
    <scope>NUCLEOTIDE SEQUENCE [LARGE SCALE GENOMIC DNA]</scope>
    <source>
        <strain evidence="1">Daus_M_001</strain>
        <tissue evidence="1">Leg muscle</tissue>
    </source>
</reference>
<evidence type="ECO:0000313" key="1">
    <source>
        <dbReference type="EMBL" id="KAJ8869336.1"/>
    </source>
</evidence>
<sequence>MRMIEVNMERHRYEGAGETGYPRENPPTNGERCGVVVRLLSPLPRQTGFDSRRGRSRIFACENRAGRCRWSAGFLGIIPLLPPRPRSVLTFPLERRRVSRTRAEMSARIEEKSCGRNDDIAVAAAEQAPSATTKGESPAHTRIPLQFQLRLASAWLDTCSRVRMPSVPIHVQEVPVKTCISCALTSHECVLVVALHCNSSWTSRRYLPNDGIFQQDDDPCYRPKLSRMGSSIVLESFNDCWGHLVLPI</sequence>
<organism evidence="1 2">
    <name type="scientific">Dryococelus australis</name>
    <dbReference type="NCBI Taxonomy" id="614101"/>
    <lineage>
        <taxon>Eukaryota</taxon>
        <taxon>Metazoa</taxon>
        <taxon>Ecdysozoa</taxon>
        <taxon>Arthropoda</taxon>
        <taxon>Hexapoda</taxon>
        <taxon>Insecta</taxon>
        <taxon>Pterygota</taxon>
        <taxon>Neoptera</taxon>
        <taxon>Polyneoptera</taxon>
        <taxon>Phasmatodea</taxon>
        <taxon>Verophasmatodea</taxon>
        <taxon>Anareolatae</taxon>
        <taxon>Phasmatidae</taxon>
        <taxon>Eurycanthinae</taxon>
        <taxon>Dryococelus</taxon>
    </lineage>
</organism>
<evidence type="ECO:0000313" key="2">
    <source>
        <dbReference type="Proteomes" id="UP001159363"/>
    </source>
</evidence>